<dbReference type="CDD" id="cd02043">
    <property type="entry name" value="serpinP_plants"/>
    <property type="match status" value="1"/>
</dbReference>
<dbReference type="GO" id="GO:0004867">
    <property type="term" value="F:serine-type endopeptidase inhibitor activity"/>
    <property type="evidence" value="ECO:0007669"/>
    <property type="project" value="InterPro"/>
</dbReference>
<dbReference type="InterPro" id="IPR036186">
    <property type="entry name" value="Serpin_sf"/>
</dbReference>
<evidence type="ECO:0000256" key="2">
    <source>
        <dbReference type="RuleBase" id="RU000411"/>
    </source>
</evidence>
<dbReference type="Proteomes" id="UP000327157">
    <property type="component" value="Chromosome 6"/>
</dbReference>
<dbReference type="InterPro" id="IPR023796">
    <property type="entry name" value="Serpin_dom"/>
</dbReference>
<proteinExistence type="inferred from homology"/>
<reference evidence="4 5" key="1">
    <citation type="submission" date="2019-09" db="EMBL/GenBank/DDBJ databases">
        <authorList>
            <person name="Ou C."/>
        </authorList>
    </citation>
    <scope>NUCLEOTIDE SEQUENCE [LARGE SCALE GENOMIC DNA]</scope>
    <source>
        <strain evidence="4">S2</strain>
        <tissue evidence="4">Leaf</tissue>
    </source>
</reference>
<dbReference type="InterPro" id="IPR042185">
    <property type="entry name" value="Serpin_sf_2"/>
</dbReference>
<comment type="similarity">
    <text evidence="1 2">Belongs to the serpin family.</text>
</comment>
<evidence type="ECO:0000259" key="3">
    <source>
        <dbReference type="SMART" id="SM00093"/>
    </source>
</evidence>
<evidence type="ECO:0000313" key="4">
    <source>
        <dbReference type="EMBL" id="KAB2632200.1"/>
    </source>
</evidence>
<dbReference type="Gene3D" id="2.30.39.10">
    <property type="entry name" value="Alpha-1-antitrypsin, domain 1"/>
    <property type="match status" value="1"/>
</dbReference>
<dbReference type="Gene3D" id="3.30.497.10">
    <property type="entry name" value="Antithrombin, subunit I, domain 2"/>
    <property type="match status" value="2"/>
</dbReference>
<reference evidence="4 5" key="3">
    <citation type="submission" date="2019-11" db="EMBL/GenBank/DDBJ databases">
        <title>A de novo genome assembly of a pear dwarfing rootstock.</title>
        <authorList>
            <person name="Wang F."/>
            <person name="Wang J."/>
            <person name="Li S."/>
            <person name="Zhang Y."/>
            <person name="Fang M."/>
            <person name="Ma L."/>
            <person name="Zhao Y."/>
            <person name="Jiang S."/>
        </authorList>
    </citation>
    <scope>NUCLEOTIDE SEQUENCE [LARGE SCALE GENOMIC DNA]</scope>
    <source>
        <strain evidence="4">S2</strain>
        <tissue evidence="4">Leaf</tissue>
    </source>
</reference>
<dbReference type="EMBL" id="SMOL01000120">
    <property type="protein sequence ID" value="KAB2632200.1"/>
    <property type="molecule type" value="Genomic_DNA"/>
</dbReference>
<dbReference type="InterPro" id="IPR000215">
    <property type="entry name" value="Serpin_fam"/>
</dbReference>
<reference evidence="5" key="2">
    <citation type="submission" date="2019-10" db="EMBL/GenBank/DDBJ databases">
        <title>A de novo genome assembly of a pear dwarfing rootstock.</title>
        <authorList>
            <person name="Wang F."/>
            <person name="Wang J."/>
            <person name="Li S."/>
            <person name="Zhang Y."/>
            <person name="Fang M."/>
            <person name="Ma L."/>
            <person name="Zhao Y."/>
            <person name="Jiang S."/>
        </authorList>
    </citation>
    <scope>NUCLEOTIDE SEQUENCE [LARGE SCALE GENOMIC DNA]</scope>
</reference>
<name>A0A5N5I3I8_9ROSA</name>
<feature type="domain" description="Serpin" evidence="3">
    <location>
        <begin position="51"/>
        <end position="378"/>
    </location>
</feature>
<comment type="caution">
    <text evidence="4">The sequence shown here is derived from an EMBL/GenBank/DDBJ whole genome shotgun (WGS) entry which is preliminary data.</text>
</comment>
<keyword evidence="5" id="KW-1185">Reference proteome</keyword>
<dbReference type="AlphaFoldDB" id="A0A5N5I3I8"/>
<dbReference type="InterPro" id="IPR042178">
    <property type="entry name" value="Serpin_sf_1"/>
</dbReference>
<organism evidence="4 5">
    <name type="scientific">Pyrus ussuriensis x Pyrus communis</name>
    <dbReference type="NCBI Taxonomy" id="2448454"/>
    <lineage>
        <taxon>Eukaryota</taxon>
        <taxon>Viridiplantae</taxon>
        <taxon>Streptophyta</taxon>
        <taxon>Embryophyta</taxon>
        <taxon>Tracheophyta</taxon>
        <taxon>Spermatophyta</taxon>
        <taxon>Magnoliopsida</taxon>
        <taxon>eudicotyledons</taxon>
        <taxon>Gunneridae</taxon>
        <taxon>Pentapetalae</taxon>
        <taxon>rosids</taxon>
        <taxon>fabids</taxon>
        <taxon>Rosales</taxon>
        <taxon>Rosaceae</taxon>
        <taxon>Amygdaloideae</taxon>
        <taxon>Maleae</taxon>
        <taxon>Pyrus</taxon>
    </lineage>
</organism>
<protein>
    <submittedName>
        <fullName evidence="4">Serpin-ZX-like</fullName>
    </submittedName>
</protein>
<accession>A0A5N5I3I8</accession>
<dbReference type="SMART" id="SM00093">
    <property type="entry name" value="SERPIN"/>
    <property type="match status" value="1"/>
</dbReference>
<dbReference type="PANTHER" id="PTHR11461:SF211">
    <property type="entry name" value="GH10112P-RELATED"/>
    <property type="match status" value="1"/>
</dbReference>
<evidence type="ECO:0000313" key="5">
    <source>
        <dbReference type="Proteomes" id="UP000327157"/>
    </source>
</evidence>
<dbReference type="SUPFAM" id="SSF56574">
    <property type="entry name" value="Serpins"/>
    <property type="match status" value="1"/>
</dbReference>
<dbReference type="Pfam" id="PF00079">
    <property type="entry name" value="Serpin"/>
    <property type="match status" value="1"/>
</dbReference>
<dbReference type="GO" id="GO:0005615">
    <property type="term" value="C:extracellular space"/>
    <property type="evidence" value="ECO:0007669"/>
    <property type="project" value="InterPro"/>
</dbReference>
<evidence type="ECO:0000256" key="1">
    <source>
        <dbReference type="ARBA" id="ARBA00009500"/>
    </source>
</evidence>
<dbReference type="OrthoDB" id="664427at2759"/>
<sequence length="381" mass="43314">MKLSSFFNIRPLAPSLFPFILNNRIQTLSTITVPETMKIEKLIRTQTDVGLRIMKALFLNEGKKSNIVYSPLSIHVVLSLIASQSTAHLNLLASKIVPLVFADGSPIDRTILSFANGHWVDKSTPLKPFFKEVVYRFYKSVDNLTRLIFANALYFKGVWDDKFDASETKEYDFNRINGKSSVKVPFMTNYKNQYLEAFDCFKVLKLNYEKGENEEWHFSMCVFLPDEKDGLPTLVDRVCSELGFLNRHLPRQKVKMGDFRIPKFNIAFGFEASTILKDLGPVLSFHVDLYKGGNLIEMVNSPLGETPSIFGVLHKSFIEVNEEGTEAAVVTAIEIIVEALHPYHPPKMIDFEANHLFLFFLREETNGAVLFIGQVLNLLEG</sequence>
<gene>
    <name evidence="4" type="ORF">D8674_028447</name>
</gene>
<dbReference type="PANTHER" id="PTHR11461">
    <property type="entry name" value="SERINE PROTEASE INHIBITOR, SERPIN"/>
    <property type="match status" value="1"/>
</dbReference>